<dbReference type="Pfam" id="PF07045">
    <property type="entry name" value="DUF1330"/>
    <property type="match status" value="1"/>
</dbReference>
<dbReference type="InterPro" id="IPR011008">
    <property type="entry name" value="Dimeric_a/b-barrel"/>
</dbReference>
<dbReference type="PANTHER" id="PTHR41521">
    <property type="match status" value="1"/>
</dbReference>
<evidence type="ECO:0000313" key="2">
    <source>
        <dbReference type="EMBL" id="SMF21014.1"/>
    </source>
</evidence>
<dbReference type="PANTHER" id="PTHR41521:SF4">
    <property type="entry name" value="BLR0684 PROTEIN"/>
    <property type="match status" value="1"/>
</dbReference>
<dbReference type="Gene3D" id="3.30.70.100">
    <property type="match status" value="1"/>
</dbReference>
<dbReference type="OrthoDB" id="9806380at2"/>
<evidence type="ECO:0000313" key="3">
    <source>
        <dbReference type="Proteomes" id="UP000192936"/>
    </source>
</evidence>
<sequence length="104" mass="11549">MPKTYWVAQVQVHDPDRYALYAKGAGDAFAKHGGRALARGGRLHWLEGVERPRGVIIEFDSMEAAQACYQSPEYQDARRHREGAADFHLVLVEGLEPSPSEQAG</sequence>
<feature type="domain" description="DUF1330" evidence="1">
    <location>
        <begin position="3"/>
        <end position="95"/>
    </location>
</feature>
<organism evidence="2 3">
    <name type="scientific">Azospirillum oryzae</name>
    <dbReference type="NCBI Taxonomy" id="286727"/>
    <lineage>
        <taxon>Bacteria</taxon>
        <taxon>Pseudomonadati</taxon>
        <taxon>Pseudomonadota</taxon>
        <taxon>Alphaproteobacteria</taxon>
        <taxon>Rhodospirillales</taxon>
        <taxon>Azospirillaceae</taxon>
        <taxon>Azospirillum</taxon>
    </lineage>
</organism>
<protein>
    <submittedName>
        <fullName evidence="2">Uncharacterized conserved protein, DUF1330 family</fullName>
    </submittedName>
</protein>
<accession>A0A1X7DSM4</accession>
<dbReference type="SUPFAM" id="SSF54909">
    <property type="entry name" value="Dimeric alpha+beta barrel"/>
    <property type="match status" value="1"/>
</dbReference>
<dbReference type="STRING" id="286727.SAMN02982917_0947"/>
<name>A0A1X7DSM4_9PROT</name>
<proteinExistence type="predicted"/>
<dbReference type="InterPro" id="IPR010753">
    <property type="entry name" value="DUF1330"/>
</dbReference>
<evidence type="ECO:0000259" key="1">
    <source>
        <dbReference type="Pfam" id="PF07045"/>
    </source>
</evidence>
<reference evidence="2 3" key="1">
    <citation type="submission" date="2017-04" db="EMBL/GenBank/DDBJ databases">
        <authorList>
            <person name="Afonso C.L."/>
            <person name="Miller P.J."/>
            <person name="Scott M.A."/>
            <person name="Spackman E."/>
            <person name="Goraichik I."/>
            <person name="Dimitrov K.M."/>
            <person name="Suarez D.L."/>
            <person name="Swayne D.E."/>
        </authorList>
    </citation>
    <scope>NUCLEOTIDE SEQUENCE [LARGE SCALE GENOMIC DNA]</scope>
    <source>
        <strain evidence="2 3">A2P</strain>
    </source>
</reference>
<dbReference type="Proteomes" id="UP000192936">
    <property type="component" value="Unassembled WGS sequence"/>
</dbReference>
<dbReference type="AlphaFoldDB" id="A0A1X7DSM4"/>
<gene>
    <name evidence="2" type="ORF">SAMN02982917_0947</name>
</gene>
<dbReference type="RefSeq" id="WP_085082738.1">
    <property type="nucleotide sequence ID" value="NZ_FXAK01000001.1"/>
</dbReference>
<dbReference type="EMBL" id="FXAK01000001">
    <property type="protein sequence ID" value="SMF21014.1"/>
    <property type="molecule type" value="Genomic_DNA"/>
</dbReference>